<proteinExistence type="predicted"/>
<gene>
    <name evidence="1" type="ORF">NCTC9381_00842</name>
</gene>
<protein>
    <recommendedName>
        <fullName evidence="3">GNAT family N-acetyltransferase</fullName>
    </recommendedName>
</protein>
<reference evidence="1 2" key="1">
    <citation type="submission" date="2018-06" db="EMBL/GenBank/DDBJ databases">
        <authorList>
            <consortium name="Pathogen Informatics"/>
            <person name="Doyle S."/>
        </authorList>
    </citation>
    <scope>NUCLEOTIDE SEQUENCE [LARGE SCALE GENOMIC DNA]</scope>
    <source>
        <strain evidence="1 2">NCTC9381</strain>
    </source>
</reference>
<dbReference type="RefSeq" id="WP_062758448.1">
    <property type="nucleotide sequence ID" value="NZ_CP077366.1"/>
</dbReference>
<name>A0A379ABT9_ENTAG</name>
<dbReference type="EMBL" id="UGSO01000001">
    <property type="protein sequence ID" value="SUB14979.1"/>
    <property type="molecule type" value="Genomic_DNA"/>
</dbReference>
<sequence length="155" mass="18363">MPLTKMRFEQINLSDPFFDSLKDDYEEFEDWFKRKSELEAYVSHNDLGLIDGFLYLKVEKQALDDMIPMHGVKTRVKLGTFKIDAHGTKLGERFLRVMFDYACRNRINEIYVTIFDKHATLISLLTKYGFELVSRKNKTTKDGQEGVYFKTLIWR</sequence>
<dbReference type="Proteomes" id="UP000254640">
    <property type="component" value="Unassembled WGS sequence"/>
</dbReference>
<evidence type="ECO:0000313" key="2">
    <source>
        <dbReference type="Proteomes" id="UP000254640"/>
    </source>
</evidence>
<keyword evidence="2" id="KW-1185">Reference proteome</keyword>
<dbReference type="GeneID" id="66824603"/>
<evidence type="ECO:0000313" key="1">
    <source>
        <dbReference type="EMBL" id="SUB14979.1"/>
    </source>
</evidence>
<dbReference type="InterPro" id="IPR016181">
    <property type="entry name" value="Acyl_CoA_acyltransferase"/>
</dbReference>
<dbReference type="Gene3D" id="3.40.630.30">
    <property type="match status" value="1"/>
</dbReference>
<evidence type="ECO:0008006" key="3">
    <source>
        <dbReference type="Google" id="ProtNLM"/>
    </source>
</evidence>
<dbReference type="SUPFAM" id="SSF55729">
    <property type="entry name" value="Acyl-CoA N-acyltransferases (Nat)"/>
    <property type="match status" value="1"/>
</dbReference>
<dbReference type="AlphaFoldDB" id="A0A379ABT9"/>
<organism evidence="1 2">
    <name type="scientific">Enterobacter agglomerans</name>
    <name type="common">Erwinia herbicola</name>
    <name type="synonym">Pantoea agglomerans</name>
    <dbReference type="NCBI Taxonomy" id="549"/>
    <lineage>
        <taxon>Bacteria</taxon>
        <taxon>Pseudomonadati</taxon>
        <taxon>Pseudomonadota</taxon>
        <taxon>Gammaproteobacteria</taxon>
        <taxon>Enterobacterales</taxon>
        <taxon>Erwiniaceae</taxon>
        <taxon>Pantoea</taxon>
        <taxon>Pantoea agglomerans group</taxon>
    </lineage>
</organism>
<accession>A0A379ABT9</accession>